<keyword evidence="6" id="KW-1185">Reference proteome</keyword>
<proteinExistence type="predicted"/>
<dbReference type="InterPro" id="IPR017868">
    <property type="entry name" value="Filamin/ABP280_repeat-like"/>
</dbReference>
<name>A0A2Z7BG72_9LAMI</name>
<keyword evidence="3" id="KW-1133">Transmembrane helix</keyword>
<dbReference type="Pfam" id="PF23616">
    <property type="entry name" value="Ig_GEX2_N"/>
    <property type="match status" value="2"/>
</dbReference>
<dbReference type="Pfam" id="PF00630">
    <property type="entry name" value="Filamin"/>
    <property type="match status" value="1"/>
</dbReference>
<dbReference type="InterPro" id="IPR013783">
    <property type="entry name" value="Ig-like_fold"/>
</dbReference>
<organism evidence="5 6">
    <name type="scientific">Dorcoceras hygrometricum</name>
    <dbReference type="NCBI Taxonomy" id="472368"/>
    <lineage>
        <taxon>Eukaryota</taxon>
        <taxon>Viridiplantae</taxon>
        <taxon>Streptophyta</taxon>
        <taxon>Embryophyta</taxon>
        <taxon>Tracheophyta</taxon>
        <taxon>Spermatophyta</taxon>
        <taxon>Magnoliopsida</taxon>
        <taxon>eudicotyledons</taxon>
        <taxon>Gunneridae</taxon>
        <taxon>Pentapetalae</taxon>
        <taxon>asterids</taxon>
        <taxon>lamiids</taxon>
        <taxon>Lamiales</taxon>
        <taxon>Gesneriaceae</taxon>
        <taxon>Didymocarpoideae</taxon>
        <taxon>Trichosporeae</taxon>
        <taxon>Loxocarpinae</taxon>
        <taxon>Dorcoceras</taxon>
    </lineage>
</organism>
<dbReference type="InterPro" id="IPR001298">
    <property type="entry name" value="Filamin/ABP280_rpt"/>
</dbReference>
<dbReference type="InterPro" id="IPR044801">
    <property type="entry name" value="Filamin"/>
</dbReference>
<accession>A0A2Z7BG72</accession>
<evidence type="ECO:0000256" key="1">
    <source>
        <dbReference type="ARBA" id="ARBA00022737"/>
    </source>
</evidence>
<evidence type="ECO:0000313" key="5">
    <source>
        <dbReference type="EMBL" id="KZV31138.1"/>
    </source>
</evidence>
<dbReference type="GO" id="GO:0051015">
    <property type="term" value="F:actin filament binding"/>
    <property type="evidence" value="ECO:0007669"/>
    <property type="project" value="InterPro"/>
</dbReference>
<dbReference type="SMART" id="SM00557">
    <property type="entry name" value="IG_FLMN"/>
    <property type="match status" value="1"/>
</dbReference>
<protein>
    <submittedName>
        <fullName evidence="5">Protein GAMETE EXPRESSED 2-like</fullName>
    </submittedName>
</protein>
<evidence type="ECO:0000256" key="2">
    <source>
        <dbReference type="PROSITE-ProRule" id="PRU00087"/>
    </source>
</evidence>
<dbReference type="AlphaFoldDB" id="A0A2Z7BG72"/>
<keyword evidence="1" id="KW-0677">Repeat</keyword>
<dbReference type="GO" id="GO:0030036">
    <property type="term" value="P:actin cytoskeleton organization"/>
    <property type="evidence" value="ECO:0007669"/>
    <property type="project" value="InterPro"/>
</dbReference>
<dbReference type="EMBL" id="KV007739">
    <property type="protein sequence ID" value="KZV31138.1"/>
    <property type="molecule type" value="Genomic_DNA"/>
</dbReference>
<evidence type="ECO:0000256" key="3">
    <source>
        <dbReference type="SAM" id="Phobius"/>
    </source>
</evidence>
<feature type="domain" description="GEX2 N-terminal Ig-like" evidence="4">
    <location>
        <begin position="112"/>
        <end position="215"/>
    </location>
</feature>
<gene>
    <name evidence="5" type="ORF">F511_11851</name>
</gene>
<evidence type="ECO:0000259" key="4">
    <source>
        <dbReference type="Pfam" id="PF23616"/>
    </source>
</evidence>
<keyword evidence="3" id="KW-0472">Membrane</keyword>
<dbReference type="InterPro" id="IPR014756">
    <property type="entry name" value="Ig_E-set"/>
</dbReference>
<sequence length="1045" mass="115658">MPLFAFSWVNNSGMFVAGDAAEIRVIVLGKYDSGKYEFPFNPNITVNDRIGNSSYISGVSLDFGGEVEDWKICFTPIMVGSFYVLITDHHFRVLDSSLHFGVTPGRMYPASGILSWKDGVDRFIAGTVAEVFVLPKDAFGNNVSSSSEGPVLFDFTLFALTTSGLPADVLNVTNKGWNQQGYISIEFVAATAGSLLLHVEVEKQALEGSPLAFIVDPGILDIPSCVAKWNVETNLFQLFSKMEAFIHQYDLYANLVSGLYEFDIEVMEKGTNLSMPIADMRFKEIEPGIQSFSFSLEEPGNFTLVISDKEHTTLIFNTPYDFAVYIGYCDGMNSIVNGSGLNDSVAGDTAKFSVFLKDAYLYPSPVEVESLQVRIVHEFDSQILHPIILIREIANGSMSSGRPNHGDFELMQFSGNRSPKAIAFDVIYRPEKSGIYGISVFCGNIQLNGGHQFTKEVSAAAVNMSLSEVVKCSTKVPKMVDNEIVVRLKDSYYNHVLSEQARLKLEIVSNDESSVVTWNFSDNKDGTYTAGYQAKEVGTYEICASYDGEHFMACPFRVNVYNSEYFPKVYDDTVSVWEDESIAFYVLENDYFAGGHASIFEYTKPHHGSLMLYGYLFRYTPYKRFHGNDSFLYTIADVNGNLASGAVDIFVLCVPPQLVSIPMNLQATEDVVSPTFGGFPGIEIIYSDLSENITVTLSAQNGIVLLSPMLMQFQPGFHEFSIRREIGNANGITLIGCLDSINFALKSIKYFGNKNFYGSDAIRISSTNRNGENTIDVPLYVQPINDPPVINVPSYIILDEKSDGVLIFGGQNAKMDFVTDPDIVYFPGNRSHFLLLSSVEVSSGFLSTSLPAELIGSTEIKLKSSHQWQPLLTFVTISKHFLVKAKAIRYRGSVEELNNIMEQLMFHVCKHGAVLTVTVTDLGNHGCYPNCNEMLTSSLFVQANVNLIRKRPMSSFAAHAFGAVIVFESISVLCLGLMLLFFICKCAVILLQEKKRQKAQQIELSNIQDSSTQALAVGLSENEKLSMKSSADLSVIKRRSPAFES</sequence>
<reference evidence="5 6" key="1">
    <citation type="journal article" date="2015" name="Proc. Natl. Acad. Sci. U.S.A.">
        <title>The resurrection genome of Boea hygrometrica: A blueprint for survival of dehydration.</title>
        <authorList>
            <person name="Xiao L."/>
            <person name="Yang G."/>
            <person name="Zhang L."/>
            <person name="Yang X."/>
            <person name="Zhao S."/>
            <person name="Ji Z."/>
            <person name="Zhou Q."/>
            <person name="Hu M."/>
            <person name="Wang Y."/>
            <person name="Chen M."/>
            <person name="Xu Y."/>
            <person name="Jin H."/>
            <person name="Xiao X."/>
            <person name="Hu G."/>
            <person name="Bao F."/>
            <person name="Hu Y."/>
            <person name="Wan P."/>
            <person name="Li L."/>
            <person name="Deng X."/>
            <person name="Kuang T."/>
            <person name="Xiang C."/>
            <person name="Zhu J.K."/>
            <person name="Oliver M.J."/>
            <person name="He Y."/>
        </authorList>
    </citation>
    <scope>NUCLEOTIDE SEQUENCE [LARGE SCALE GENOMIC DNA]</scope>
    <source>
        <strain evidence="6">cv. XS01</strain>
    </source>
</reference>
<feature type="transmembrane region" description="Helical" evidence="3">
    <location>
        <begin position="960"/>
        <end position="991"/>
    </location>
</feature>
<dbReference type="Gene3D" id="2.60.40.10">
    <property type="entry name" value="Immunoglobulins"/>
    <property type="match status" value="3"/>
</dbReference>
<dbReference type="SUPFAM" id="SSF81296">
    <property type="entry name" value="E set domains"/>
    <property type="match status" value="1"/>
</dbReference>
<dbReference type="Pfam" id="PF17963">
    <property type="entry name" value="Big_9"/>
    <property type="match status" value="1"/>
</dbReference>
<feature type="domain" description="GEX2 N-terminal Ig-like" evidence="4">
    <location>
        <begin position="3"/>
        <end position="102"/>
    </location>
</feature>
<dbReference type="InterPro" id="IPR056434">
    <property type="entry name" value="Ig_GEX2_N"/>
</dbReference>
<keyword evidence="3" id="KW-0812">Transmembrane</keyword>
<evidence type="ECO:0000313" key="6">
    <source>
        <dbReference type="Proteomes" id="UP000250235"/>
    </source>
</evidence>
<dbReference type="Proteomes" id="UP000250235">
    <property type="component" value="Unassembled WGS sequence"/>
</dbReference>
<dbReference type="PANTHER" id="PTHR38537:SF8">
    <property type="entry name" value="FILAMIN-A"/>
    <property type="match status" value="1"/>
</dbReference>
<dbReference type="PROSITE" id="PS50194">
    <property type="entry name" value="FILAMIN_REPEAT"/>
    <property type="match status" value="1"/>
</dbReference>
<dbReference type="Gene3D" id="2.60.40.2810">
    <property type="match status" value="1"/>
</dbReference>
<dbReference type="GO" id="GO:0048235">
    <property type="term" value="P:pollen sperm cell differentiation"/>
    <property type="evidence" value="ECO:0007669"/>
    <property type="project" value="TreeGrafter"/>
</dbReference>
<dbReference type="PANTHER" id="PTHR38537">
    <property type="entry name" value="JITTERBUG, ISOFORM N"/>
    <property type="match status" value="1"/>
</dbReference>
<feature type="repeat" description="Filamin" evidence="2">
    <location>
        <begin position="508"/>
        <end position="560"/>
    </location>
</feature>
<dbReference type="OrthoDB" id="5334309at2759"/>